<accession>A0A8H3DNL1</accession>
<comment type="caution">
    <text evidence="1">The sequence shown here is derived from an EMBL/GenBank/DDBJ whole genome shotgun (WGS) entry which is preliminary data.</text>
</comment>
<gene>
    <name evidence="1" type="ORF">RDB_LOCUS179583</name>
</gene>
<organism evidence="1 2">
    <name type="scientific">Rhizoctonia solani</name>
    <dbReference type="NCBI Taxonomy" id="456999"/>
    <lineage>
        <taxon>Eukaryota</taxon>
        <taxon>Fungi</taxon>
        <taxon>Dikarya</taxon>
        <taxon>Basidiomycota</taxon>
        <taxon>Agaricomycotina</taxon>
        <taxon>Agaricomycetes</taxon>
        <taxon>Cantharellales</taxon>
        <taxon>Ceratobasidiaceae</taxon>
        <taxon>Rhizoctonia</taxon>
    </lineage>
</organism>
<evidence type="ECO:0000313" key="1">
    <source>
        <dbReference type="EMBL" id="CAE6536090.1"/>
    </source>
</evidence>
<dbReference type="AlphaFoldDB" id="A0A8H3DNL1"/>
<proteinExistence type="predicted"/>
<name>A0A8H3DNL1_9AGAM</name>
<sequence length="107" mass="11961">MPRKLVCVFGSNFYHDHAESRLLVSQMVRNQSEQMVHLVQIEIPITEKPASSNSAGISLKRMMRRKPVSLKESSSLPYTKPVSDAYGALSKCYQSGDKITYVAPLSD</sequence>
<dbReference type="Proteomes" id="UP000663853">
    <property type="component" value="Unassembled WGS sequence"/>
</dbReference>
<evidence type="ECO:0000313" key="2">
    <source>
        <dbReference type="Proteomes" id="UP000663853"/>
    </source>
</evidence>
<reference evidence="1" key="1">
    <citation type="submission" date="2021-01" db="EMBL/GenBank/DDBJ databases">
        <authorList>
            <person name="Kaushik A."/>
        </authorList>
    </citation>
    <scope>NUCLEOTIDE SEQUENCE</scope>
    <source>
        <strain evidence="1">AG6-10EEA</strain>
    </source>
</reference>
<protein>
    <submittedName>
        <fullName evidence="1">Uncharacterized protein</fullName>
    </submittedName>
</protein>
<dbReference type="EMBL" id="CAJMXA010004159">
    <property type="protein sequence ID" value="CAE6536090.1"/>
    <property type="molecule type" value="Genomic_DNA"/>
</dbReference>